<evidence type="ECO:0000259" key="5">
    <source>
        <dbReference type="Pfam" id="PF17384"/>
    </source>
</evidence>
<evidence type="ECO:0000256" key="1">
    <source>
        <dbReference type="ARBA" id="ARBA00022490"/>
    </source>
</evidence>
<dbReference type="CDD" id="cd01734">
    <property type="entry name" value="YlxS_C"/>
    <property type="match status" value="1"/>
</dbReference>
<gene>
    <name evidence="3" type="primary">rimP</name>
    <name evidence="6" type="ORF">HYY65_03350</name>
</gene>
<dbReference type="SUPFAM" id="SSF75420">
    <property type="entry name" value="YhbC-like, N-terminal domain"/>
    <property type="match status" value="1"/>
</dbReference>
<evidence type="ECO:0000313" key="7">
    <source>
        <dbReference type="Proteomes" id="UP000741360"/>
    </source>
</evidence>
<dbReference type="SUPFAM" id="SSF74942">
    <property type="entry name" value="YhbC-like, C-terminal domain"/>
    <property type="match status" value="1"/>
</dbReference>
<dbReference type="GO" id="GO:0005829">
    <property type="term" value="C:cytosol"/>
    <property type="evidence" value="ECO:0007669"/>
    <property type="project" value="TreeGrafter"/>
</dbReference>
<comment type="caution">
    <text evidence="6">The sequence shown here is derived from an EMBL/GenBank/DDBJ whole genome shotgun (WGS) entry which is preliminary data.</text>
</comment>
<protein>
    <recommendedName>
        <fullName evidence="3">Ribosome maturation factor RimP</fullName>
    </recommendedName>
</protein>
<evidence type="ECO:0000313" key="6">
    <source>
        <dbReference type="EMBL" id="MBI3014106.1"/>
    </source>
</evidence>
<feature type="domain" description="Ribosome maturation factor RimP N-terminal" evidence="4">
    <location>
        <begin position="16"/>
        <end position="85"/>
    </location>
</feature>
<keyword evidence="1 3" id="KW-0963">Cytoplasm</keyword>
<sequence length="154" mass="17740">MVKQTVIERVEHLTRSAIESQGLELLDVEYKRERGRWILRLFIDKEGGVGLDDCEAMSCLAGELIEMENVIPHHYILEVSSPGLDRPLRRPQDFSRSCGKLVRVTTGIPVEGRRKFLGRLLKFENNQIVLESQDGHLVELPYESVTRARLEVEW</sequence>
<evidence type="ECO:0000259" key="4">
    <source>
        <dbReference type="Pfam" id="PF02576"/>
    </source>
</evidence>
<dbReference type="HAMAP" id="MF_01077">
    <property type="entry name" value="RimP"/>
    <property type="match status" value="1"/>
</dbReference>
<feature type="domain" description="Ribosome maturation factor RimP C-terminal" evidence="5">
    <location>
        <begin position="88"/>
        <end position="154"/>
    </location>
</feature>
<name>A0A932GMY7_UNCTE</name>
<reference evidence="6" key="1">
    <citation type="submission" date="2020-07" db="EMBL/GenBank/DDBJ databases">
        <title>Huge and variable diversity of episymbiotic CPR bacteria and DPANN archaea in groundwater ecosystems.</title>
        <authorList>
            <person name="He C.Y."/>
            <person name="Keren R."/>
            <person name="Whittaker M."/>
            <person name="Farag I.F."/>
            <person name="Doudna J."/>
            <person name="Cate J.H.D."/>
            <person name="Banfield J.F."/>
        </authorList>
    </citation>
    <scope>NUCLEOTIDE SEQUENCE</scope>
    <source>
        <strain evidence="6">NC_groundwater_717_Ag_S-0.2um_59_8</strain>
    </source>
</reference>
<organism evidence="6 7">
    <name type="scientific">Tectimicrobiota bacterium</name>
    <dbReference type="NCBI Taxonomy" id="2528274"/>
    <lineage>
        <taxon>Bacteria</taxon>
        <taxon>Pseudomonadati</taxon>
        <taxon>Nitrospinota/Tectimicrobiota group</taxon>
        <taxon>Candidatus Tectimicrobiota</taxon>
    </lineage>
</organism>
<dbReference type="GO" id="GO:0000028">
    <property type="term" value="P:ribosomal small subunit assembly"/>
    <property type="evidence" value="ECO:0007669"/>
    <property type="project" value="TreeGrafter"/>
</dbReference>
<dbReference type="InterPro" id="IPR035956">
    <property type="entry name" value="RimP_N_sf"/>
</dbReference>
<dbReference type="Proteomes" id="UP000741360">
    <property type="component" value="Unassembled WGS sequence"/>
</dbReference>
<dbReference type="InterPro" id="IPR036847">
    <property type="entry name" value="RimP_C_sf"/>
</dbReference>
<dbReference type="FunFam" id="3.30.300.70:FF:000001">
    <property type="entry name" value="Ribosome maturation factor RimP"/>
    <property type="match status" value="1"/>
</dbReference>
<dbReference type="InterPro" id="IPR028989">
    <property type="entry name" value="RimP_N"/>
</dbReference>
<dbReference type="InterPro" id="IPR003728">
    <property type="entry name" value="Ribosome_maturation_RimP"/>
</dbReference>
<comment type="subcellular location">
    <subcellularLocation>
        <location evidence="3">Cytoplasm</location>
    </subcellularLocation>
</comment>
<comment type="similarity">
    <text evidence="3">Belongs to the RimP family.</text>
</comment>
<keyword evidence="2 3" id="KW-0690">Ribosome biogenesis</keyword>
<dbReference type="Gene3D" id="2.30.30.180">
    <property type="entry name" value="Ribosome maturation factor RimP, C-terminal domain"/>
    <property type="match status" value="1"/>
</dbReference>
<dbReference type="Pfam" id="PF02576">
    <property type="entry name" value="RimP_N"/>
    <property type="match status" value="1"/>
</dbReference>
<dbReference type="Gene3D" id="3.30.300.70">
    <property type="entry name" value="RimP-like superfamily, N-terminal"/>
    <property type="match status" value="1"/>
</dbReference>
<dbReference type="Pfam" id="PF17384">
    <property type="entry name" value="DUF150_C"/>
    <property type="match status" value="1"/>
</dbReference>
<dbReference type="EMBL" id="JACPSX010000055">
    <property type="protein sequence ID" value="MBI3014106.1"/>
    <property type="molecule type" value="Genomic_DNA"/>
</dbReference>
<evidence type="ECO:0000256" key="2">
    <source>
        <dbReference type="ARBA" id="ARBA00022517"/>
    </source>
</evidence>
<accession>A0A932GMY7</accession>
<dbReference type="InterPro" id="IPR028998">
    <property type="entry name" value="RimP_C"/>
</dbReference>
<comment type="function">
    <text evidence="3">Required for maturation of 30S ribosomal subunits.</text>
</comment>
<dbReference type="AlphaFoldDB" id="A0A932GMY7"/>
<dbReference type="PANTHER" id="PTHR33867">
    <property type="entry name" value="RIBOSOME MATURATION FACTOR RIMP"/>
    <property type="match status" value="1"/>
</dbReference>
<proteinExistence type="inferred from homology"/>
<dbReference type="PANTHER" id="PTHR33867:SF1">
    <property type="entry name" value="RIBOSOME MATURATION FACTOR RIMP"/>
    <property type="match status" value="1"/>
</dbReference>
<dbReference type="GO" id="GO:0006412">
    <property type="term" value="P:translation"/>
    <property type="evidence" value="ECO:0007669"/>
    <property type="project" value="TreeGrafter"/>
</dbReference>
<evidence type="ECO:0000256" key="3">
    <source>
        <dbReference type="HAMAP-Rule" id="MF_01077"/>
    </source>
</evidence>